<reference evidence="2" key="1">
    <citation type="journal article" date="2020" name="Stud. Mycol.">
        <title>101 Dothideomycetes genomes: a test case for predicting lifestyles and emergence of pathogens.</title>
        <authorList>
            <person name="Haridas S."/>
            <person name="Albert R."/>
            <person name="Binder M."/>
            <person name="Bloem J."/>
            <person name="Labutti K."/>
            <person name="Salamov A."/>
            <person name="Andreopoulos B."/>
            <person name="Baker S."/>
            <person name="Barry K."/>
            <person name="Bills G."/>
            <person name="Bluhm B."/>
            <person name="Cannon C."/>
            <person name="Castanera R."/>
            <person name="Culley D."/>
            <person name="Daum C."/>
            <person name="Ezra D."/>
            <person name="Gonzalez J."/>
            <person name="Henrissat B."/>
            <person name="Kuo A."/>
            <person name="Liang C."/>
            <person name="Lipzen A."/>
            <person name="Lutzoni F."/>
            <person name="Magnuson J."/>
            <person name="Mondo S."/>
            <person name="Nolan M."/>
            <person name="Ohm R."/>
            <person name="Pangilinan J."/>
            <person name="Park H.-J."/>
            <person name="Ramirez L."/>
            <person name="Alfaro M."/>
            <person name="Sun H."/>
            <person name="Tritt A."/>
            <person name="Yoshinaga Y."/>
            <person name="Zwiers L.-H."/>
            <person name="Turgeon B."/>
            <person name="Goodwin S."/>
            <person name="Spatafora J."/>
            <person name="Crous P."/>
            <person name="Grigoriev I."/>
        </authorList>
    </citation>
    <scope>NUCLEOTIDE SEQUENCE</scope>
    <source>
        <strain evidence="2">CBS 122367</strain>
    </source>
</reference>
<dbReference type="Proteomes" id="UP000799291">
    <property type="component" value="Unassembled WGS sequence"/>
</dbReference>
<evidence type="ECO:0000256" key="1">
    <source>
        <dbReference type="SAM" id="MobiDB-lite"/>
    </source>
</evidence>
<accession>A0A6G1IRY7</accession>
<evidence type="ECO:0000313" key="3">
    <source>
        <dbReference type="Proteomes" id="UP000799291"/>
    </source>
</evidence>
<sequence>MEAPPYSPTAATSERQLPSDYRPSERPEDDEDPLDSLLRRQKTPTSPRMQHHRHWSSSSSAAGNALQPVATAPQTALAPSFHDPFTSFEFPPDYAPVDELARSFRLEAPLIHTTKTSNMPRYQLMQEFSRSGRPRKLHIRRLMAAESRSHSLPSTPLSPSYGPVIRYDEDATMYTMNCYELIGTGYRSYEMRGYRSSTLGGIIKAESGKSLLSGKWTKIWHMTKNSRKDSLNVENEARLQKYGYHADDEWNKRLLFYVKKGIWENGEGRVVAQEGKKGEVEVCETIGNEGWKRDLVVSCWIMQMWMREGLRWTNDVKGW</sequence>
<dbReference type="OrthoDB" id="3939315at2759"/>
<organism evidence="2 3">
    <name type="scientific">Lentithecium fluviatile CBS 122367</name>
    <dbReference type="NCBI Taxonomy" id="1168545"/>
    <lineage>
        <taxon>Eukaryota</taxon>
        <taxon>Fungi</taxon>
        <taxon>Dikarya</taxon>
        <taxon>Ascomycota</taxon>
        <taxon>Pezizomycotina</taxon>
        <taxon>Dothideomycetes</taxon>
        <taxon>Pleosporomycetidae</taxon>
        <taxon>Pleosporales</taxon>
        <taxon>Massarineae</taxon>
        <taxon>Lentitheciaceae</taxon>
        <taxon>Lentithecium</taxon>
    </lineage>
</organism>
<proteinExistence type="predicted"/>
<name>A0A6G1IRY7_9PLEO</name>
<keyword evidence="3" id="KW-1185">Reference proteome</keyword>
<dbReference type="EMBL" id="MU005594">
    <property type="protein sequence ID" value="KAF2680740.1"/>
    <property type="molecule type" value="Genomic_DNA"/>
</dbReference>
<gene>
    <name evidence="2" type="ORF">K458DRAFT_421086</name>
</gene>
<evidence type="ECO:0000313" key="2">
    <source>
        <dbReference type="EMBL" id="KAF2680740.1"/>
    </source>
</evidence>
<dbReference type="AlphaFoldDB" id="A0A6G1IRY7"/>
<protein>
    <submittedName>
        <fullName evidence="2">Uncharacterized protein</fullName>
    </submittedName>
</protein>
<feature type="region of interest" description="Disordered" evidence="1">
    <location>
        <begin position="1"/>
        <end position="63"/>
    </location>
</feature>